<dbReference type="PANTHER" id="PTHR10209:SF885">
    <property type="entry name" value="2OG-FE(II) OXYGENASE FAMILY, PUTATIVE (AFU_ORTHOLOGUE AFUA_2G00750)-RELATED"/>
    <property type="match status" value="1"/>
</dbReference>
<dbReference type="EMBL" id="WHWC01000019">
    <property type="protein sequence ID" value="KAG8364287.1"/>
    <property type="molecule type" value="Genomic_DNA"/>
</dbReference>
<gene>
    <name evidence="5" type="ORF">BUALT_Bualt19G0112800</name>
</gene>
<protein>
    <recommendedName>
        <fullName evidence="4">Non-haem dioxygenase N-terminal domain-containing protein</fullName>
    </recommendedName>
</protein>
<dbReference type="Gene3D" id="2.60.120.330">
    <property type="entry name" value="B-lactam Antibiotic, Isopenicillin N Synthase, Chain"/>
    <property type="match status" value="1"/>
</dbReference>
<dbReference type="PANTHER" id="PTHR10209">
    <property type="entry name" value="OXIDOREDUCTASE, 2OG-FE II OXYGENASE FAMILY PROTEIN"/>
    <property type="match status" value="1"/>
</dbReference>
<evidence type="ECO:0000313" key="6">
    <source>
        <dbReference type="Proteomes" id="UP000826271"/>
    </source>
</evidence>
<evidence type="ECO:0000256" key="2">
    <source>
        <dbReference type="ARBA" id="ARBA00023002"/>
    </source>
</evidence>
<sequence>MGFFQVINHGVPSSVRANIEQASRTFFARPPEEKMKVVRDEVNPMGFYDTEHTKNVRDWKQVFDFTVEIPTVIPASHEPDDLELREVVNQWPHYILSKD</sequence>
<dbReference type="Pfam" id="PF14226">
    <property type="entry name" value="DIOX_N"/>
    <property type="match status" value="1"/>
</dbReference>
<dbReference type="InterPro" id="IPR026992">
    <property type="entry name" value="DIOX_N"/>
</dbReference>
<evidence type="ECO:0000259" key="4">
    <source>
        <dbReference type="Pfam" id="PF14226"/>
    </source>
</evidence>
<keyword evidence="2" id="KW-0560">Oxidoreductase</keyword>
<dbReference type="InterPro" id="IPR027443">
    <property type="entry name" value="IPNS-like_sf"/>
</dbReference>
<dbReference type="Proteomes" id="UP000826271">
    <property type="component" value="Unassembled WGS sequence"/>
</dbReference>
<keyword evidence="3" id="KW-0408">Iron</keyword>
<evidence type="ECO:0000256" key="1">
    <source>
        <dbReference type="ARBA" id="ARBA00022723"/>
    </source>
</evidence>
<accession>A0AAV6W6X2</accession>
<dbReference type="AlphaFoldDB" id="A0AAV6W6X2"/>
<comment type="caution">
    <text evidence="5">The sequence shown here is derived from an EMBL/GenBank/DDBJ whole genome shotgun (WGS) entry which is preliminary data.</text>
</comment>
<evidence type="ECO:0000256" key="3">
    <source>
        <dbReference type="ARBA" id="ARBA00023004"/>
    </source>
</evidence>
<reference evidence="5" key="1">
    <citation type="submission" date="2019-10" db="EMBL/GenBank/DDBJ databases">
        <authorList>
            <person name="Zhang R."/>
            <person name="Pan Y."/>
            <person name="Wang J."/>
            <person name="Ma R."/>
            <person name="Yu S."/>
        </authorList>
    </citation>
    <scope>NUCLEOTIDE SEQUENCE</scope>
    <source>
        <strain evidence="5">LA-IB0</strain>
        <tissue evidence="5">Leaf</tissue>
    </source>
</reference>
<feature type="domain" description="Non-haem dioxygenase N-terminal" evidence="4">
    <location>
        <begin position="1"/>
        <end position="93"/>
    </location>
</feature>
<dbReference type="SUPFAM" id="SSF51197">
    <property type="entry name" value="Clavaminate synthase-like"/>
    <property type="match status" value="1"/>
</dbReference>
<keyword evidence="1" id="KW-0479">Metal-binding</keyword>
<proteinExistence type="predicted"/>
<name>A0AAV6W6X2_9LAMI</name>
<organism evidence="5 6">
    <name type="scientific">Buddleja alternifolia</name>
    <dbReference type="NCBI Taxonomy" id="168488"/>
    <lineage>
        <taxon>Eukaryota</taxon>
        <taxon>Viridiplantae</taxon>
        <taxon>Streptophyta</taxon>
        <taxon>Embryophyta</taxon>
        <taxon>Tracheophyta</taxon>
        <taxon>Spermatophyta</taxon>
        <taxon>Magnoliopsida</taxon>
        <taxon>eudicotyledons</taxon>
        <taxon>Gunneridae</taxon>
        <taxon>Pentapetalae</taxon>
        <taxon>asterids</taxon>
        <taxon>lamiids</taxon>
        <taxon>Lamiales</taxon>
        <taxon>Scrophulariaceae</taxon>
        <taxon>Buddlejeae</taxon>
        <taxon>Buddleja</taxon>
    </lineage>
</organism>
<dbReference type="GO" id="GO:0046872">
    <property type="term" value="F:metal ion binding"/>
    <property type="evidence" value="ECO:0007669"/>
    <property type="project" value="UniProtKB-KW"/>
</dbReference>
<dbReference type="GO" id="GO:0016706">
    <property type="term" value="F:2-oxoglutarate-dependent dioxygenase activity"/>
    <property type="evidence" value="ECO:0007669"/>
    <property type="project" value="UniProtKB-ARBA"/>
</dbReference>
<keyword evidence="6" id="KW-1185">Reference proteome</keyword>
<evidence type="ECO:0000313" key="5">
    <source>
        <dbReference type="EMBL" id="KAG8364287.1"/>
    </source>
</evidence>